<dbReference type="Proteomes" id="UP000279600">
    <property type="component" value="Chromosome"/>
</dbReference>
<accession>A0A3S9MZJ6</accession>
<sequence length="208" mass="23196">MEAIIAGDIINSQQHDPEAYLTVLQDILKEHSSDGMFQIYRGDSYQALLTNPEQALHACIKIKAALKKTESLDTRVAIGLGDVTIIDNNIAVSTGSALTRSGELLDSLKEKGHNLLVNSGNSIDNYMNTSLRLAMLYMDGWTTNSAETVYELLDQPDIKQDELGKRLGVKQATASRRLDRANWKETQQLLRLFQQFYKDISHAHSSSN</sequence>
<reference evidence="1 2" key="1">
    <citation type="submission" date="2018-12" db="EMBL/GenBank/DDBJ databases">
        <title>Complete genome of Nonlabens sp. MJ115.</title>
        <authorList>
            <person name="Choi H.S."/>
            <person name="Jung J."/>
        </authorList>
    </citation>
    <scope>NUCLEOTIDE SEQUENCE [LARGE SCALE GENOMIC DNA]</scope>
    <source>
        <strain evidence="1 2">MJ115</strain>
    </source>
</reference>
<name>A0A3S9MZJ6_9FLAO</name>
<dbReference type="EMBL" id="CP034549">
    <property type="protein sequence ID" value="AZQ44554.1"/>
    <property type="molecule type" value="Genomic_DNA"/>
</dbReference>
<dbReference type="InterPro" id="IPR029787">
    <property type="entry name" value="Nucleotide_cyclase"/>
</dbReference>
<dbReference type="KEGG" id="noj:EJ995_09965"/>
<dbReference type="OrthoDB" id="7064118at2"/>
<protein>
    <submittedName>
        <fullName evidence="1">Uncharacterized protein</fullName>
    </submittedName>
</protein>
<evidence type="ECO:0000313" key="1">
    <source>
        <dbReference type="EMBL" id="AZQ44554.1"/>
    </source>
</evidence>
<dbReference type="AlphaFoldDB" id="A0A3S9MZJ6"/>
<proteinExistence type="predicted"/>
<organism evidence="1 2">
    <name type="scientific">Nonlabens ponticola</name>
    <dbReference type="NCBI Taxonomy" id="2496866"/>
    <lineage>
        <taxon>Bacteria</taxon>
        <taxon>Pseudomonadati</taxon>
        <taxon>Bacteroidota</taxon>
        <taxon>Flavobacteriia</taxon>
        <taxon>Flavobacteriales</taxon>
        <taxon>Flavobacteriaceae</taxon>
        <taxon>Nonlabens</taxon>
    </lineage>
</organism>
<keyword evidence="2" id="KW-1185">Reference proteome</keyword>
<gene>
    <name evidence="1" type="ORF">EJ995_09965</name>
</gene>
<dbReference type="Gene3D" id="3.30.70.1230">
    <property type="entry name" value="Nucleotide cyclase"/>
    <property type="match status" value="1"/>
</dbReference>
<dbReference type="RefSeq" id="WP_126448106.1">
    <property type="nucleotide sequence ID" value="NZ_CP034549.1"/>
</dbReference>
<evidence type="ECO:0000313" key="2">
    <source>
        <dbReference type="Proteomes" id="UP000279600"/>
    </source>
</evidence>